<dbReference type="GO" id="GO:0005886">
    <property type="term" value="C:plasma membrane"/>
    <property type="evidence" value="ECO:0007669"/>
    <property type="project" value="TreeGrafter"/>
</dbReference>
<protein>
    <submittedName>
        <fullName evidence="8">Harpin-induced protein 1 domain containing protein</fullName>
    </submittedName>
</protein>
<feature type="region of interest" description="Disordered" evidence="5">
    <location>
        <begin position="64"/>
        <end position="88"/>
    </location>
</feature>
<evidence type="ECO:0000259" key="7">
    <source>
        <dbReference type="Pfam" id="PF03168"/>
    </source>
</evidence>
<dbReference type="Pfam" id="PF03168">
    <property type="entry name" value="LEA_2"/>
    <property type="match status" value="1"/>
</dbReference>
<evidence type="ECO:0000256" key="2">
    <source>
        <dbReference type="ARBA" id="ARBA00022692"/>
    </source>
</evidence>
<dbReference type="EMBL" id="CP097502">
    <property type="protein sequence ID" value="URD74394.1"/>
    <property type="molecule type" value="Genomic_DNA"/>
</dbReference>
<feature type="non-terminal residue" evidence="8">
    <location>
        <position position="1"/>
    </location>
</feature>
<evidence type="ECO:0000256" key="3">
    <source>
        <dbReference type="ARBA" id="ARBA00022989"/>
    </source>
</evidence>
<keyword evidence="4 6" id="KW-0472">Membrane</keyword>
<dbReference type="AlphaFoldDB" id="A0A9E7EBY4"/>
<feature type="transmembrane region" description="Helical" evidence="6">
    <location>
        <begin position="103"/>
        <end position="124"/>
    </location>
</feature>
<dbReference type="Proteomes" id="UP001055439">
    <property type="component" value="Chromosome 1"/>
</dbReference>
<keyword evidence="3 6" id="KW-1133">Transmembrane helix</keyword>
<dbReference type="OrthoDB" id="778286at2759"/>
<feature type="compositionally biased region" description="Polar residues" evidence="5">
    <location>
        <begin position="72"/>
        <end position="87"/>
    </location>
</feature>
<evidence type="ECO:0000256" key="4">
    <source>
        <dbReference type="ARBA" id="ARBA00023136"/>
    </source>
</evidence>
<evidence type="ECO:0000313" key="8">
    <source>
        <dbReference type="EMBL" id="URD74394.1"/>
    </source>
</evidence>
<evidence type="ECO:0000256" key="5">
    <source>
        <dbReference type="SAM" id="MobiDB-lite"/>
    </source>
</evidence>
<dbReference type="InterPro" id="IPR004864">
    <property type="entry name" value="LEA_2"/>
</dbReference>
<dbReference type="PANTHER" id="PTHR31234">
    <property type="entry name" value="LATE EMBRYOGENESIS ABUNDANT (LEA) HYDROXYPROLINE-RICH GLYCOPROTEIN FAMILY"/>
    <property type="match status" value="1"/>
</dbReference>
<evidence type="ECO:0000256" key="1">
    <source>
        <dbReference type="ARBA" id="ARBA00004167"/>
    </source>
</evidence>
<dbReference type="GO" id="GO:0098542">
    <property type="term" value="P:defense response to other organism"/>
    <property type="evidence" value="ECO:0007669"/>
    <property type="project" value="InterPro"/>
</dbReference>
<evidence type="ECO:0000313" key="9">
    <source>
        <dbReference type="Proteomes" id="UP001055439"/>
    </source>
</evidence>
<evidence type="ECO:0000256" key="6">
    <source>
        <dbReference type="SAM" id="Phobius"/>
    </source>
</evidence>
<keyword evidence="2 6" id="KW-0812">Transmembrane</keyword>
<accession>A0A9E7EBY4</accession>
<keyword evidence="9" id="KW-1185">Reference proteome</keyword>
<reference evidence="8" key="1">
    <citation type="submission" date="2022-05" db="EMBL/GenBank/DDBJ databases">
        <title>The Musa troglodytarum L. genome provides insights into the mechanism of non-climacteric behaviour and enrichment of carotenoids.</title>
        <authorList>
            <person name="Wang J."/>
        </authorList>
    </citation>
    <scope>NUCLEOTIDE SEQUENCE</scope>
    <source>
        <tissue evidence="8">Leaf</tissue>
    </source>
</reference>
<name>A0A9E7EBY4_9LILI</name>
<dbReference type="InterPro" id="IPR044839">
    <property type="entry name" value="NDR1-like"/>
</dbReference>
<organism evidence="8 9">
    <name type="scientific">Musa troglodytarum</name>
    <name type="common">fe'i banana</name>
    <dbReference type="NCBI Taxonomy" id="320322"/>
    <lineage>
        <taxon>Eukaryota</taxon>
        <taxon>Viridiplantae</taxon>
        <taxon>Streptophyta</taxon>
        <taxon>Embryophyta</taxon>
        <taxon>Tracheophyta</taxon>
        <taxon>Spermatophyta</taxon>
        <taxon>Magnoliopsida</taxon>
        <taxon>Liliopsida</taxon>
        <taxon>Zingiberales</taxon>
        <taxon>Musaceae</taxon>
        <taxon>Musa</taxon>
    </lineage>
</organism>
<feature type="domain" description="Late embryogenesis abundant protein LEA-2 subgroup" evidence="7">
    <location>
        <begin position="156"/>
        <end position="259"/>
    </location>
</feature>
<proteinExistence type="predicted"/>
<sequence>HKKNYHTNFEGRPNAICNTTKSSLETHKAFSRQTSLHNPSSHAVDFILGLEMAEPHRIHPAAVDVESPLPSPSQAAKSGENDQQQPKSSRRRSCCCRCLCCTVLTLVVLIIAIGATIGILYLVFRPKIPKYSLDRLTLSNFTVDDDTTISATFNLTVTARNPNRRIGIYYGHGSHLSAWYNGTRLCTGSFPVFFQGHRNTTVVSLLLAGETQLGSGLLQELQQHLQQTGTVLLDFRGRVPVRVKLGRLKLPKVSFKVRCDIVVNSLSSGSGNSISLRSSHCKFKLKL</sequence>
<gene>
    <name evidence="8" type="ORF">MUK42_08836</name>
</gene>
<dbReference type="PANTHER" id="PTHR31234:SF72">
    <property type="entry name" value="NDR1_HIN1-LIKE PROTEIN 6"/>
    <property type="match status" value="1"/>
</dbReference>
<comment type="subcellular location">
    <subcellularLocation>
        <location evidence="1">Membrane</location>
        <topology evidence="1">Single-pass membrane protein</topology>
    </subcellularLocation>
</comment>